<name>A0A089NY54_9HYPH</name>
<dbReference type="HOGENOM" id="CLU_006332_11_0_5"/>
<dbReference type="KEGG" id="mor:MOC_3700"/>
<dbReference type="PROSITE" id="PS00523">
    <property type="entry name" value="SULFATASE_1"/>
    <property type="match status" value="1"/>
</dbReference>
<dbReference type="InterPro" id="IPR006311">
    <property type="entry name" value="TAT_signal"/>
</dbReference>
<evidence type="ECO:0000256" key="1">
    <source>
        <dbReference type="ARBA" id="ARBA00008779"/>
    </source>
</evidence>
<keyword evidence="4" id="KW-0106">Calcium</keyword>
<dbReference type="CDD" id="cd16025">
    <property type="entry name" value="PAS_like"/>
    <property type="match status" value="1"/>
</dbReference>
<dbReference type="PANTHER" id="PTHR42693:SF43">
    <property type="entry name" value="BLL2667 PROTEIN"/>
    <property type="match status" value="1"/>
</dbReference>
<dbReference type="RefSeq" id="WP_100793987.1">
    <property type="nucleotide sequence ID" value="NZ_CP003811.1"/>
</dbReference>
<organism evidence="7 8">
    <name type="scientific">Methylobacterium oryzae CBMB20</name>
    <dbReference type="NCBI Taxonomy" id="693986"/>
    <lineage>
        <taxon>Bacteria</taxon>
        <taxon>Pseudomonadati</taxon>
        <taxon>Pseudomonadota</taxon>
        <taxon>Alphaproteobacteria</taxon>
        <taxon>Hyphomicrobiales</taxon>
        <taxon>Methylobacteriaceae</taxon>
        <taxon>Methylobacterium</taxon>
    </lineage>
</organism>
<dbReference type="Gene3D" id="3.40.720.10">
    <property type="entry name" value="Alkaline Phosphatase, subunit A"/>
    <property type="match status" value="1"/>
</dbReference>
<evidence type="ECO:0000313" key="7">
    <source>
        <dbReference type="EMBL" id="AIQ91455.1"/>
    </source>
</evidence>
<dbReference type="InterPro" id="IPR024607">
    <property type="entry name" value="Sulfatase_CS"/>
</dbReference>
<feature type="region of interest" description="Disordered" evidence="5">
    <location>
        <begin position="1"/>
        <end position="24"/>
    </location>
</feature>
<keyword evidence="3 7" id="KW-0378">Hydrolase</keyword>
<comment type="similarity">
    <text evidence="1">Belongs to the sulfatase family.</text>
</comment>
<dbReference type="InterPro" id="IPR050738">
    <property type="entry name" value="Sulfatase"/>
</dbReference>
<dbReference type="eggNOG" id="COG3119">
    <property type="taxonomic scope" value="Bacteria"/>
</dbReference>
<dbReference type="AlphaFoldDB" id="A0A089NY54"/>
<dbReference type="Proteomes" id="UP000029492">
    <property type="component" value="Chromosome"/>
</dbReference>
<reference evidence="7 8" key="1">
    <citation type="journal article" date="2014" name="PLoS ONE">
        <title>Genome Information of Methylobacterium oryzae, a Plant-Probiotic Methylotroph in the Phyllosphere.</title>
        <authorList>
            <person name="Kwak M.J."/>
            <person name="Jeong H."/>
            <person name="Madhaiyan M."/>
            <person name="Lee Y."/>
            <person name="Sa T.M."/>
            <person name="Oh T.K."/>
            <person name="Kim J.F."/>
        </authorList>
    </citation>
    <scope>NUCLEOTIDE SEQUENCE [LARGE SCALE GENOMIC DNA]</scope>
    <source>
        <strain evidence="7 8">CBMB20</strain>
    </source>
</reference>
<keyword evidence="8" id="KW-1185">Reference proteome</keyword>
<proteinExistence type="inferred from homology"/>
<evidence type="ECO:0000256" key="5">
    <source>
        <dbReference type="SAM" id="MobiDB-lite"/>
    </source>
</evidence>
<dbReference type="EMBL" id="CP003811">
    <property type="protein sequence ID" value="AIQ91455.1"/>
    <property type="molecule type" value="Genomic_DNA"/>
</dbReference>
<dbReference type="PROSITE" id="PS51318">
    <property type="entry name" value="TAT"/>
    <property type="match status" value="1"/>
</dbReference>
<feature type="domain" description="Sulfatase N-terminal" evidence="6">
    <location>
        <begin position="101"/>
        <end position="515"/>
    </location>
</feature>
<dbReference type="Gene3D" id="3.30.1120.10">
    <property type="match status" value="1"/>
</dbReference>
<dbReference type="SUPFAM" id="SSF53649">
    <property type="entry name" value="Alkaline phosphatase-like"/>
    <property type="match status" value="1"/>
</dbReference>
<evidence type="ECO:0000256" key="3">
    <source>
        <dbReference type="ARBA" id="ARBA00022801"/>
    </source>
</evidence>
<protein>
    <submittedName>
        <fullName evidence="7">Arylsulfatase</fullName>
        <ecNumber evidence="7">3.1.6.1</ecNumber>
    </submittedName>
</protein>
<dbReference type="GO" id="GO:0004065">
    <property type="term" value="F:arylsulfatase activity"/>
    <property type="evidence" value="ECO:0007669"/>
    <property type="project" value="UniProtKB-EC"/>
</dbReference>
<dbReference type="STRING" id="693986.MOC_3700"/>
<dbReference type="PANTHER" id="PTHR42693">
    <property type="entry name" value="ARYLSULFATASE FAMILY MEMBER"/>
    <property type="match status" value="1"/>
</dbReference>
<dbReference type="InterPro" id="IPR017850">
    <property type="entry name" value="Alkaline_phosphatase_core_sf"/>
</dbReference>
<sequence length="843" mass="92147">MIKKSEPSETAPNIDLPTPPEGATFRPTRRALLSGTAALAVTGTAVHAQLRGSPGAPNAVEFPNSRVLPTPTPQFSGTIMPTAKDSVAAWPPAVAAPEGAPNVLLILTDDVGFGAPSTFGGLIPTPALDKIAAAGLRYTAFHTTALCSPTRAAMLTGRNHHSAGTGNISEMSSGFPGYNSIIPPEKATVAQTLRLNGYSTAWFGKNHNIPAWEANPVGPFGNWPVGMGFDYFFGFVGGDTSQWQPGNLFRNTTPIHPYVGRKDWNLGTAMADDAISHIRTLAAVTPNRPWFIHYAPGGTHAPHQPPKDWIETFKGKFDAGWETLARQIFDNQKTLGVIPANAQLPPWPDFLKRWDSLSIDEKRLFTRQVEVYAAYLAYTDHEIGRVIQAVEDLGQFDNTLIIYISGDNGSSAEGSMNGTPNEVAYFNLQSFTVEQQLPLIEAWGSDRTYNHMAVPWTFAFNTPYRWTKQVASHFGGTRNGMAISWPKRIADKGGKRMQFHHVIDIVPTLLEAIGIPPPTMVNGIAQAPVEGTSVVYTWDKPNADAPSHRKTQYFEIFGNRAIYHDGWVACTTPIATPWNPGAPVPDDAINGYNWELYNLAQDPTELNDLARQEPERLRVMQELWLVEATRYQVLPVNNSVITGMITPRPGPASGRKQFIYTAPVFGIQANSAPNILNRSYRISADIEVPQGGANGMLITQGGRFAGWGLYLREGKPVFTMNLLGMERPKWEAAVALSPGRHTLIFDWQMDADGGPFSRGGSGTLSVDGQEVARRSLPRTLPFTFAWDETLDVGLDTGTPVDDSDYQVPFNFTGKLNRIIVDLGESSVTPEALRDFQSQAQKRG</sequence>
<evidence type="ECO:0000256" key="2">
    <source>
        <dbReference type="ARBA" id="ARBA00022723"/>
    </source>
</evidence>
<keyword evidence="2" id="KW-0479">Metal-binding</keyword>
<evidence type="ECO:0000259" key="6">
    <source>
        <dbReference type="Pfam" id="PF00884"/>
    </source>
</evidence>
<dbReference type="GO" id="GO:0046872">
    <property type="term" value="F:metal ion binding"/>
    <property type="evidence" value="ECO:0007669"/>
    <property type="project" value="UniProtKB-KW"/>
</dbReference>
<accession>A0A089NY54</accession>
<dbReference type="InterPro" id="IPR000917">
    <property type="entry name" value="Sulfatase_N"/>
</dbReference>
<dbReference type="Pfam" id="PF00884">
    <property type="entry name" value="Sulfatase"/>
    <property type="match status" value="1"/>
</dbReference>
<evidence type="ECO:0000313" key="8">
    <source>
        <dbReference type="Proteomes" id="UP000029492"/>
    </source>
</evidence>
<dbReference type="EC" id="3.1.6.1" evidence="7"/>
<evidence type="ECO:0000256" key="4">
    <source>
        <dbReference type="ARBA" id="ARBA00022837"/>
    </source>
</evidence>
<gene>
    <name evidence="7" type="ORF">MOC_3700</name>
</gene>